<organism evidence="1 2">
    <name type="scientific">Dyadobacter chenwenxiniae</name>
    <dbReference type="NCBI Taxonomy" id="2906456"/>
    <lineage>
        <taxon>Bacteria</taxon>
        <taxon>Pseudomonadati</taxon>
        <taxon>Bacteroidota</taxon>
        <taxon>Cytophagia</taxon>
        <taxon>Cytophagales</taxon>
        <taxon>Spirosomataceae</taxon>
        <taxon>Dyadobacter</taxon>
    </lineage>
</organism>
<sequence>MVKVNGKIKAMLIDGKEIPEEQYPKYEKEFNAILEKIEKEHEKGEVKGEANNR</sequence>
<protein>
    <submittedName>
        <fullName evidence="1">Uncharacterized protein</fullName>
    </submittedName>
</protein>
<dbReference type="RefSeq" id="WP_234655511.1">
    <property type="nucleotide sequence ID" value="NZ_CP094997.1"/>
</dbReference>
<keyword evidence="2" id="KW-1185">Reference proteome</keyword>
<comment type="caution">
    <text evidence="1">The sequence shown here is derived from an EMBL/GenBank/DDBJ whole genome shotgun (WGS) entry which is preliminary data.</text>
</comment>
<dbReference type="EMBL" id="JAJTTC010000002">
    <property type="protein sequence ID" value="MCF0062362.1"/>
    <property type="molecule type" value="Genomic_DNA"/>
</dbReference>
<evidence type="ECO:0000313" key="2">
    <source>
        <dbReference type="Proteomes" id="UP001139000"/>
    </source>
</evidence>
<name>A0A9X1PJ55_9BACT</name>
<evidence type="ECO:0000313" key="1">
    <source>
        <dbReference type="EMBL" id="MCF0062362.1"/>
    </source>
</evidence>
<dbReference type="AlphaFoldDB" id="A0A9X1PJ55"/>
<gene>
    <name evidence="1" type="ORF">LXM26_12725</name>
</gene>
<proteinExistence type="predicted"/>
<dbReference type="Proteomes" id="UP001139000">
    <property type="component" value="Unassembled WGS sequence"/>
</dbReference>
<reference evidence="1" key="1">
    <citation type="submission" date="2021-12" db="EMBL/GenBank/DDBJ databases">
        <title>Novel species in genus Dyadobacter.</title>
        <authorList>
            <person name="Ma C."/>
        </authorList>
    </citation>
    <scope>NUCLEOTIDE SEQUENCE</scope>
    <source>
        <strain evidence="1">LJ419</strain>
    </source>
</reference>
<accession>A0A9X1PJ55</accession>